<organism evidence="1 2">
    <name type="scientific">Shewanella oneidensis (strain ATCC 700550 / JCM 31522 / CIP 106686 / LMG 19005 / NCIMB 14063 / MR-1)</name>
    <dbReference type="NCBI Taxonomy" id="211586"/>
    <lineage>
        <taxon>Bacteria</taxon>
        <taxon>Pseudomonadati</taxon>
        <taxon>Pseudomonadota</taxon>
        <taxon>Gammaproteobacteria</taxon>
        <taxon>Alteromonadales</taxon>
        <taxon>Shewanellaceae</taxon>
        <taxon>Shewanella</taxon>
    </lineage>
</organism>
<protein>
    <submittedName>
        <fullName evidence="1">Predicted lipoprotein</fullName>
    </submittedName>
</protein>
<dbReference type="OrthoDB" id="6307630at2"/>
<evidence type="ECO:0000313" key="1">
    <source>
        <dbReference type="EMBL" id="AAN53165.1"/>
    </source>
</evidence>
<dbReference type="PROSITE" id="PS51257">
    <property type="entry name" value="PROKAR_LIPOPROTEIN"/>
    <property type="match status" value="1"/>
</dbReference>
<accession>Q8EKL4</accession>
<gene>
    <name evidence="1" type="ordered locus">SO_0078</name>
</gene>
<dbReference type="KEGG" id="son:SO_0078"/>
<reference evidence="1 2" key="3">
    <citation type="journal article" date="2008" name="Appl. Environ. Microbiol.">
        <title>Identification of mobile elements and pseudogenes in the Shewanella oneidensis MR-1 genome.</title>
        <authorList>
            <person name="Romine M.F."/>
            <person name="Carlson T.S."/>
            <person name="Norbeck A.D."/>
            <person name="McCue L.A."/>
            <person name="Lipton M.S."/>
        </authorList>
    </citation>
    <scope>NUCLEOTIDE SEQUENCE [LARGE SCALE GENOMIC DNA]</scope>
    <source>
        <strain evidence="2">ATCC 700550 / JCM 31522 / CIP 106686 / LMG 19005 / NCIMB 14063 / MR-1</strain>
    </source>
</reference>
<reference evidence="1 2" key="4">
    <citation type="journal article" date="2011" name="BMC Genomics">
        <title>Genome-wide protein localization prediction strategies for gram negative bacteria.</title>
        <authorList>
            <person name="Romine M.F."/>
        </authorList>
    </citation>
    <scope>NUCLEOTIDE SEQUENCE [LARGE SCALE GENOMIC DNA]</scope>
    <source>
        <strain evidence="2">ATCC 700550 / JCM 31522 / CIP 106686 / LMG 19005 / NCIMB 14063 / MR-1</strain>
    </source>
</reference>
<proteinExistence type="predicted"/>
<dbReference type="STRING" id="211586.SO_0078"/>
<reference evidence="1 2" key="2">
    <citation type="journal article" date="2005" name="Proteomics">
        <title>Global detection and characterization of hypothetical proteins in Shewanella oneidensis MR-1 using LC-MS based proteomics.</title>
        <authorList>
            <person name="Elias D.A."/>
            <person name="Monroe M.E."/>
            <person name="Marshall M.J."/>
            <person name="Romine M.F."/>
            <person name="Belieav A.S."/>
            <person name="Fredrickson J.K."/>
            <person name="Anderson G.A."/>
            <person name="Smith R.D."/>
            <person name="Lipton M.S."/>
        </authorList>
    </citation>
    <scope>NUCLEOTIDE SEQUENCE [LARGE SCALE GENOMIC DNA]</scope>
    <source>
        <strain evidence="2">ATCC 700550 / JCM 31522 / CIP 106686 / LMG 19005 / NCIMB 14063 / MR-1</strain>
    </source>
</reference>
<reference evidence="1 2" key="1">
    <citation type="journal article" date="2002" name="Nat. Biotechnol.">
        <title>Genome sequence of the dissimilatory metal ion-reducing bacterium Shewanella oneidensis.</title>
        <authorList>
            <person name="Heidelberg J.F."/>
            <person name="Paulsen I.T."/>
            <person name="Nelson K.E."/>
            <person name="Gaidos E.J."/>
            <person name="Nelson W.C."/>
            <person name="Read T.D."/>
            <person name="Eisen J.A."/>
            <person name="Seshadri R."/>
            <person name="Ward N."/>
            <person name="Methe B."/>
            <person name="Clayton R.A."/>
            <person name="Meyer T."/>
            <person name="Tsapin A."/>
            <person name="Scott J."/>
            <person name="Beanan M."/>
            <person name="Brinkac L."/>
            <person name="Daugherty S."/>
            <person name="DeBoy R.T."/>
            <person name="Dodson R.J."/>
            <person name="Durkin A.S."/>
            <person name="Haft D.H."/>
            <person name="Kolonay J.F."/>
            <person name="Madupu R."/>
            <person name="Peterson J.D."/>
            <person name="Umayam L.A."/>
            <person name="White O."/>
            <person name="Wolf A.M."/>
            <person name="Vamathevan J."/>
            <person name="Weidman J."/>
            <person name="Impraim M."/>
            <person name="Lee K."/>
            <person name="Berry K."/>
            <person name="Lee C."/>
            <person name="Mueller J."/>
            <person name="Khouri H."/>
            <person name="Gill J."/>
            <person name="Utterback T.R."/>
            <person name="McDonald L.A."/>
            <person name="Feldblyum T.V."/>
            <person name="Smith H.O."/>
            <person name="Venter J.C."/>
            <person name="Nealson K.H."/>
            <person name="Fraser C.M."/>
        </authorList>
    </citation>
    <scope>NUCLEOTIDE SEQUENCE [LARGE SCALE GENOMIC DNA]</scope>
    <source>
        <strain evidence="2">ATCC 700550 / JCM 31522 / CIP 106686 / LMG 19005 / NCIMB 14063 / MR-1</strain>
    </source>
</reference>
<dbReference type="BioCyc" id="SONE211586:G1GMP-79-MONOMER"/>
<dbReference type="AlphaFoldDB" id="Q8EKL4"/>
<dbReference type="EMBL" id="AE014299">
    <property type="protein sequence ID" value="AAN53165.1"/>
    <property type="molecule type" value="Genomic_DNA"/>
</dbReference>
<dbReference type="HOGENOM" id="CLU_1208983_0_0_6"/>
<dbReference type="Proteomes" id="UP000008186">
    <property type="component" value="Chromosome"/>
</dbReference>
<evidence type="ECO:0000313" key="2">
    <source>
        <dbReference type="Proteomes" id="UP000008186"/>
    </source>
</evidence>
<dbReference type="PATRIC" id="fig|211586.12.peg.78"/>
<dbReference type="PaxDb" id="211586-SO_0078"/>
<keyword evidence="2" id="KW-1185">Reference proteome</keyword>
<keyword evidence="1" id="KW-0449">Lipoprotein</keyword>
<name>Q8EKL4_SHEON</name>
<dbReference type="eggNOG" id="ENOG5032WW6">
    <property type="taxonomic scope" value="Bacteria"/>
</dbReference>
<sequence length="267" mass="29891">MKLSRFCHGLLLVGLTLLSGCQQRQAILIVQGVEPIKVKAIETALIQSGWRVSQSPVAIPAEFPDAVLATNPAYRDTQAISDIKNILKGQGVTEPTEYKFAEGKHFFSTNNVGIYLRNSEQTSPALPSSFIRTDRCAAGDATLNLTPQSQAVLEYEKPINDNFELEQHTGTWTFDGVKLQVQFNHVQQTFLLTHEQRDTWRGPSPADIYTPSLDADINVLNCTFVIIYLEQGINRCEPNPVPAPIKMHELHSRLIGFIPRVIIWRLI</sequence>
<dbReference type="RefSeq" id="WP_011070491.1">
    <property type="nucleotide sequence ID" value="NC_004347.2"/>
</dbReference>